<name>A0A067QAX0_9AGAM</name>
<reference evidence="3" key="1">
    <citation type="journal article" date="2014" name="Proc. Natl. Acad. Sci. U.S.A.">
        <title>Extensive sampling of basidiomycete genomes demonstrates inadequacy of the white-rot/brown-rot paradigm for wood decay fungi.</title>
        <authorList>
            <person name="Riley R."/>
            <person name="Salamov A.A."/>
            <person name="Brown D.W."/>
            <person name="Nagy L.G."/>
            <person name="Floudas D."/>
            <person name="Held B.W."/>
            <person name="Levasseur A."/>
            <person name="Lombard V."/>
            <person name="Morin E."/>
            <person name="Otillar R."/>
            <person name="Lindquist E.A."/>
            <person name="Sun H."/>
            <person name="LaButti K.M."/>
            <person name="Schmutz J."/>
            <person name="Jabbour D."/>
            <person name="Luo H."/>
            <person name="Baker S.E."/>
            <person name="Pisabarro A.G."/>
            <person name="Walton J.D."/>
            <person name="Blanchette R.A."/>
            <person name="Henrissat B."/>
            <person name="Martin F."/>
            <person name="Cullen D."/>
            <person name="Hibbett D.S."/>
            <person name="Grigoriev I.V."/>
        </authorList>
    </citation>
    <scope>NUCLEOTIDE SEQUENCE [LARGE SCALE GENOMIC DNA]</scope>
    <source>
        <strain evidence="3">MUCL 33604</strain>
    </source>
</reference>
<evidence type="ECO:0000313" key="2">
    <source>
        <dbReference type="EMBL" id="KDQ60657.1"/>
    </source>
</evidence>
<dbReference type="HOGENOM" id="CLU_2399990_0_0_1"/>
<evidence type="ECO:0000256" key="1">
    <source>
        <dbReference type="SAM" id="Phobius"/>
    </source>
</evidence>
<dbReference type="AlphaFoldDB" id="A0A067QAX0"/>
<dbReference type="InParanoid" id="A0A067QAX0"/>
<keyword evidence="1" id="KW-1133">Transmembrane helix</keyword>
<gene>
    <name evidence="2" type="ORF">JAAARDRAFT_557082</name>
</gene>
<keyword evidence="1" id="KW-0472">Membrane</keyword>
<organism evidence="2 3">
    <name type="scientific">Jaapia argillacea MUCL 33604</name>
    <dbReference type="NCBI Taxonomy" id="933084"/>
    <lineage>
        <taxon>Eukaryota</taxon>
        <taxon>Fungi</taxon>
        <taxon>Dikarya</taxon>
        <taxon>Basidiomycota</taxon>
        <taxon>Agaricomycotina</taxon>
        <taxon>Agaricomycetes</taxon>
        <taxon>Agaricomycetidae</taxon>
        <taxon>Jaapiales</taxon>
        <taxon>Jaapiaceae</taxon>
        <taxon>Jaapia</taxon>
    </lineage>
</organism>
<protein>
    <submittedName>
        <fullName evidence="2">Uncharacterized protein</fullName>
    </submittedName>
</protein>
<keyword evidence="3" id="KW-1185">Reference proteome</keyword>
<accession>A0A067QAX0</accession>
<evidence type="ECO:0000313" key="3">
    <source>
        <dbReference type="Proteomes" id="UP000027265"/>
    </source>
</evidence>
<feature type="transmembrane region" description="Helical" evidence="1">
    <location>
        <begin position="63"/>
        <end position="82"/>
    </location>
</feature>
<proteinExistence type="predicted"/>
<sequence length="93" mass="9996">MVDTARHPPPALQLSFRPETCSNRLLAPSPLSFPDGLAPSVQLPTICTDRKYPDLSSSRIGDGIATCAALVQLLIFLMLLALKPAISLDPRNV</sequence>
<keyword evidence="1" id="KW-0812">Transmembrane</keyword>
<dbReference type="Proteomes" id="UP000027265">
    <property type="component" value="Unassembled WGS sequence"/>
</dbReference>
<dbReference type="EMBL" id="KL197713">
    <property type="protein sequence ID" value="KDQ60657.1"/>
    <property type="molecule type" value="Genomic_DNA"/>
</dbReference>